<accession>A0A163IXP2</accession>
<dbReference type="Gene3D" id="2.40.70.10">
    <property type="entry name" value="Acid Proteases"/>
    <property type="match status" value="1"/>
</dbReference>
<evidence type="ECO:0000313" key="4">
    <source>
        <dbReference type="Proteomes" id="UP000078561"/>
    </source>
</evidence>
<sequence length="236" mass="24601">MVAFLLAPSVSSSSCGVAASSALPETMPGWQPSAVDWSLWIKREVIEDDLLDLSSPLPPVAAVDPALTPLPAVPTSPSAPVLCSSLSPRPLDDSDDGDDNSDTASRRSPSTNKTTTSGVRVSPPPAGPSSLVPDADAIMHDGPQSSGKKFYMMKGVKQETKDVDSTSVPLLIQDVEAMALVDTGATLSAISPSFCNKNHIKILPSQGSVITAIGNRTMKRTGCTEPLKVTHGNRVV</sequence>
<dbReference type="EMBL" id="LT550481">
    <property type="protein sequence ID" value="SAL95963.1"/>
    <property type="molecule type" value="Genomic_DNA"/>
</dbReference>
<name>A0A163IXP2_ABSGL</name>
<dbReference type="PROSITE" id="PS00141">
    <property type="entry name" value="ASP_PROTEASE"/>
    <property type="match status" value="1"/>
</dbReference>
<evidence type="ECO:0000313" key="3">
    <source>
        <dbReference type="EMBL" id="SAL95963.1"/>
    </source>
</evidence>
<dbReference type="InterPro" id="IPR021109">
    <property type="entry name" value="Peptidase_aspartic_dom_sf"/>
</dbReference>
<keyword evidence="1" id="KW-0645">Protease</keyword>
<proteinExistence type="predicted"/>
<dbReference type="AlphaFoldDB" id="A0A163IXP2"/>
<gene>
    <name evidence="3" type="primary">ABSGL_01304.1 scaffold 1223</name>
</gene>
<dbReference type="GO" id="GO:0006508">
    <property type="term" value="P:proteolysis"/>
    <property type="evidence" value="ECO:0007669"/>
    <property type="project" value="InterPro"/>
</dbReference>
<keyword evidence="1" id="KW-0378">Hydrolase</keyword>
<protein>
    <submittedName>
        <fullName evidence="3">Uncharacterized protein</fullName>
    </submittedName>
</protein>
<organism evidence="3">
    <name type="scientific">Absidia glauca</name>
    <name type="common">Pin mould</name>
    <dbReference type="NCBI Taxonomy" id="4829"/>
    <lineage>
        <taxon>Eukaryota</taxon>
        <taxon>Fungi</taxon>
        <taxon>Fungi incertae sedis</taxon>
        <taxon>Mucoromycota</taxon>
        <taxon>Mucoromycotina</taxon>
        <taxon>Mucoromycetes</taxon>
        <taxon>Mucorales</taxon>
        <taxon>Cunninghamellaceae</taxon>
        <taxon>Absidia</taxon>
    </lineage>
</organism>
<dbReference type="Proteomes" id="UP000078561">
    <property type="component" value="Unassembled WGS sequence"/>
</dbReference>
<dbReference type="InterPro" id="IPR001969">
    <property type="entry name" value="Aspartic_peptidase_AS"/>
</dbReference>
<dbReference type="GO" id="GO:0004190">
    <property type="term" value="F:aspartic-type endopeptidase activity"/>
    <property type="evidence" value="ECO:0007669"/>
    <property type="project" value="UniProtKB-KW"/>
</dbReference>
<evidence type="ECO:0000256" key="2">
    <source>
        <dbReference type="SAM" id="MobiDB-lite"/>
    </source>
</evidence>
<feature type="compositionally biased region" description="Low complexity" evidence="2">
    <location>
        <begin position="73"/>
        <end position="89"/>
    </location>
</feature>
<feature type="compositionally biased region" description="Polar residues" evidence="2">
    <location>
        <begin position="106"/>
        <end position="119"/>
    </location>
</feature>
<reference evidence="3" key="1">
    <citation type="submission" date="2016-04" db="EMBL/GenBank/DDBJ databases">
        <authorList>
            <person name="Evans L.H."/>
            <person name="Alamgir A."/>
            <person name="Owens N."/>
            <person name="Weber N.D."/>
            <person name="Virtaneva K."/>
            <person name="Barbian K."/>
            <person name="Babar A."/>
            <person name="Rosenke K."/>
        </authorList>
    </citation>
    <scope>NUCLEOTIDE SEQUENCE [LARGE SCALE GENOMIC DNA]</scope>
    <source>
        <strain evidence="3">CBS 101.48</strain>
    </source>
</reference>
<dbReference type="CDD" id="cd00303">
    <property type="entry name" value="retropepsin_like"/>
    <property type="match status" value="1"/>
</dbReference>
<dbReference type="Pfam" id="PF13650">
    <property type="entry name" value="Asp_protease_2"/>
    <property type="match status" value="1"/>
</dbReference>
<keyword evidence="1" id="KW-0064">Aspartyl protease</keyword>
<keyword evidence="4" id="KW-1185">Reference proteome</keyword>
<evidence type="ECO:0000256" key="1">
    <source>
        <dbReference type="ARBA" id="ARBA00022750"/>
    </source>
</evidence>
<dbReference type="SUPFAM" id="SSF50630">
    <property type="entry name" value="Acid proteases"/>
    <property type="match status" value="1"/>
</dbReference>
<dbReference type="InParanoid" id="A0A163IXP2"/>
<feature type="region of interest" description="Disordered" evidence="2">
    <location>
        <begin position="73"/>
        <end position="146"/>
    </location>
</feature>